<dbReference type="GO" id="GO:0052929">
    <property type="term" value="F:ATP:3'-cytidine-cytidine-tRNA adenylyltransferase activity"/>
    <property type="evidence" value="ECO:0007669"/>
    <property type="project" value="TreeGrafter"/>
</dbReference>
<dbReference type="CDD" id="cd05398">
    <property type="entry name" value="NT_ClassII-CCAase"/>
    <property type="match status" value="1"/>
</dbReference>
<dbReference type="PANTHER" id="PTHR13734:SF5">
    <property type="entry name" value="CCA TRNA NUCLEOTIDYLTRANSFERASE, MITOCHONDRIAL"/>
    <property type="match status" value="1"/>
</dbReference>
<reference evidence="7" key="1">
    <citation type="journal article" date="2016" name="Proc. Natl. Acad. Sci. U.S.A.">
        <title>Comparative genomics of biotechnologically important yeasts.</title>
        <authorList>
            <person name="Riley R."/>
            <person name="Haridas S."/>
            <person name="Wolfe K.H."/>
            <person name="Lopes M.R."/>
            <person name="Hittinger C.T."/>
            <person name="Goeker M."/>
            <person name="Salamov A.A."/>
            <person name="Wisecaver J.H."/>
            <person name="Long T.M."/>
            <person name="Calvey C.H."/>
            <person name="Aerts A.L."/>
            <person name="Barry K.W."/>
            <person name="Choi C."/>
            <person name="Clum A."/>
            <person name="Coughlan A.Y."/>
            <person name="Deshpande S."/>
            <person name="Douglass A.P."/>
            <person name="Hanson S.J."/>
            <person name="Klenk H.-P."/>
            <person name="LaButti K.M."/>
            <person name="Lapidus A."/>
            <person name="Lindquist E.A."/>
            <person name="Lipzen A.M."/>
            <person name="Meier-Kolthoff J.P."/>
            <person name="Ohm R.A."/>
            <person name="Otillar R.P."/>
            <person name="Pangilinan J.L."/>
            <person name="Peng Y."/>
            <person name="Rokas A."/>
            <person name="Rosa C.A."/>
            <person name="Scheuner C."/>
            <person name="Sibirny A.A."/>
            <person name="Slot J.C."/>
            <person name="Stielow J.B."/>
            <person name="Sun H."/>
            <person name="Kurtzman C.P."/>
            <person name="Blackwell M."/>
            <person name="Grigoriev I.V."/>
            <person name="Jeffries T.W."/>
        </authorList>
    </citation>
    <scope>NUCLEOTIDE SEQUENCE [LARGE SCALE GENOMIC DNA]</scope>
    <source>
        <strain evidence="7">NRRL Y-1626</strain>
    </source>
</reference>
<feature type="non-terminal residue" evidence="6">
    <location>
        <position position="261"/>
    </location>
</feature>
<evidence type="ECO:0000256" key="3">
    <source>
        <dbReference type="ARBA" id="ARBA00022884"/>
    </source>
</evidence>
<dbReference type="SUPFAM" id="SSF81301">
    <property type="entry name" value="Nucleotidyltransferase"/>
    <property type="match status" value="1"/>
</dbReference>
<evidence type="ECO:0000313" key="6">
    <source>
        <dbReference type="EMBL" id="OBA28532.1"/>
    </source>
</evidence>
<dbReference type="InterPro" id="IPR043519">
    <property type="entry name" value="NT_sf"/>
</dbReference>
<dbReference type="Proteomes" id="UP000092321">
    <property type="component" value="Unassembled WGS sequence"/>
</dbReference>
<protein>
    <recommendedName>
        <fullName evidence="5">Poly A polymerase head domain-containing protein</fullName>
    </recommendedName>
</protein>
<evidence type="ECO:0000256" key="4">
    <source>
        <dbReference type="RuleBase" id="RU003953"/>
    </source>
</evidence>
<accession>A0A1B7TIE5</accession>
<evidence type="ECO:0000259" key="5">
    <source>
        <dbReference type="Pfam" id="PF01743"/>
    </source>
</evidence>
<dbReference type="Gene3D" id="3.30.460.10">
    <property type="entry name" value="Beta Polymerase, domain 2"/>
    <property type="match status" value="1"/>
</dbReference>
<dbReference type="GO" id="GO:0001680">
    <property type="term" value="P:tRNA 3'-terminal CCA addition"/>
    <property type="evidence" value="ECO:0007669"/>
    <property type="project" value="TreeGrafter"/>
</dbReference>
<keyword evidence="7" id="KW-1185">Reference proteome</keyword>
<gene>
    <name evidence="6" type="ORF">HANVADRAFT_21490</name>
</gene>
<organism evidence="6 7">
    <name type="scientific">Hanseniaspora valbyensis NRRL Y-1626</name>
    <dbReference type="NCBI Taxonomy" id="766949"/>
    <lineage>
        <taxon>Eukaryota</taxon>
        <taxon>Fungi</taxon>
        <taxon>Dikarya</taxon>
        <taxon>Ascomycota</taxon>
        <taxon>Saccharomycotina</taxon>
        <taxon>Saccharomycetes</taxon>
        <taxon>Saccharomycodales</taxon>
        <taxon>Saccharomycodaceae</taxon>
        <taxon>Hanseniaspora</taxon>
    </lineage>
</organism>
<keyword evidence="2 4" id="KW-0808">Transferase</keyword>
<dbReference type="Gene3D" id="1.10.3090.10">
    <property type="entry name" value="cca-adding enzyme, domain 2"/>
    <property type="match status" value="1"/>
</dbReference>
<proteinExistence type="inferred from homology"/>
<dbReference type="OrthoDB" id="3972813at2759"/>
<dbReference type="SUPFAM" id="SSF81891">
    <property type="entry name" value="Poly A polymerase C-terminal region-like"/>
    <property type="match status" value="1"/>
</dbReference>
<feature type="domain" description="Poly A polymerase head" evidence="5">
    <location>
        <begin position="40"/>
        <end position="200"/>
    </location>
</feature>
<dbReference type="EMBL" id="LXPE01000003">
    <property type="protein sequence ID" value="OBA28532.1"/>
    <property type="molecule type" value="Genomic_DNA"/>
</dbReference>
<dbReference type="InterPro" id="IPR002646">
    <property type="entry name" value="PolA_pol_head_dom"/>
</dbReference>
<evidence type="ECO:0000256" key="2">
    <source>
        <dbReference type="ARBA" id="ARBA00022679"/>
    </source>
</evidence>
<name>A0A1B7TIE5_9ASCO</name>
<sequence>MNNSNVPEIKLTQLEINIIELIKQYVNFHNTSYSDDPIVCRIAGGWVRDKLLNIPSNDIDISIENKVISGESFLNNLINFYKSDEQRLQKFNQIINNEYSLDDIFPKNVHTTKVNPDKSKHLETAIAIIFDQSIDFVALRKEVYDDSLNNRIPFIELGTPLDDALRRDCTLNSLFYNINDGKLEDFTGQGINDLFNGIIRTPLSPPLRTFMDDPLRIFRLLRFKNKYGFQFEESLVKCFIEDNSLLNDHIVRKVSRERIAI</sequence>
<comment type="caution">
    <text evidence="6">The sequence shown here is derived from an EMBL/GenBank/DDBJ whole genome shotgun (WGS) entry which is preliminary data.</text>
</comment>
<evidence type="ECO:0000256" key="1">
    <source>
        <dbReference type="ARBA" id="ARBA00007265"/>
    </source>
</evidence>
<dbReference type="GO" id="GO:0052927">
    <property type="term" value="F:CC tRNA cytidylyltransferase activity"/>
    <property type="evidence" value="ECO:0007669"/>
    <property type="project" value="TreeGrafter"/>
</dbReference>
<dbReference type="GO" id="GO:0003723">
    <property type="term" value="F:RNA binding"/>
    <property type="evidence" value="ECO:0007669"/>
    <property type="project" value="UniProtKB-KW"/>
</dbReference>
<dbReference type="AlphaFoldDB" id="A0A1B7TIE5"/>
<dbReference type="Pfam" id="PF01743">
    <property type="entry name" value="PolyA_pol"/>
    <property type="match status" value="1"/>
</dbReference>
<comment type="similarity">
    <text evidence="1 4">Belongs to the tRNA nucleotidyltransferase/poly(A) polymerase family.</text>
</comment>
<keyword evidence="3 4" id="KW-0694">RNA-binding</keyword>
<dbReference type="PANTHER" id="PTHR13734">
    <property type="entry name" value="TRNA-NUCLEOTIDYLTRANSFERASE"/>
    <property type="match status" value="1"/>
</dbReference>
<evidence type="ECO:0000313" key="7">
    <source>
        <dbReference type="Proteomes" id="UP000092321"/>
    </source>
</evidence>